<dbReference type="HOGENOM" id="CLU_3062314_0_0_9"/>
<dbReference type="EMBL" id="ACCF01000016">
    <property type="protein sequence ID" value="EEF69503.1"/>
    <property type="molecule type" value="Genomic_DNA"/>
</dbReference>
<proteinExistence type="predicted"/>
<sequence>MKQRPLIRNDQWALPFTFNSLSSMTSTLIQTPSLKLLWNSGNLPCPQFPDAVT</sequence>
<organism evidence="1 2">
    <name type="scientific">Holdemania filiformis DSM 12042</name>
    <dbReference type="NCBI Taxonomy" id="545696"/>
    <lineage>
        <taxon>Bacteria</taxon>
        <taxon>Bacillati</taxon>
        <taxon>Bacillota</taxon>
        <taxon>Erysipelotrichia</taxon>
        <taxon>Erysipelotrichales</taxon>
        <taxon>Erysipelotrichaceae</taxon>
        <taxon>Holdemania</taxon>
    </lineage>
</organism>
<evidence type="ECO:0000313" key="2">
    <source>
        <dbReference type="Proteomes" id="UP000005950"/>
    </source>
</evidence>
<dbReference type="STRING" id="545696.HOLDEFILI_00314"/>
<dbReference type="AlphaFoldDB" id="B9Y3D9"/>
<gene>
    <name evidence="1" type="ORF">HOLDEFILI_00314</name>
</gene>
<reference evidence="1 2" key="1">
    <citation type="submission" date="2008-12" db="EMBL/GenBank/DDBJ databases">
        <authorList>
            <person name="Fulton L."/>
            <person name="Clifton S."/>
            <person name="Fulton B."/>
            <person name="Xu J."/>
            <person name="Minx P."/>
            <person name="Pepin K.H."/>
            <person name="Johnson M."/>
            <person name="Bhonagiri V."/>
            <person name="Nash W.E."/>
            <person name="Mardis E.R."/>
            <person name="Wilson R.K."/>
        </authorList>
    </citation>
    <scope>NUCLEOTIDE SEQUENCE [LARGE SCALE GENOMIC DNA]</scope>
    <source>
        <strain evidence="1 2">DSM 12042</strain>
    </source>
</reference>
<reference evidence="1 2" key="2">
    <citation type="submission" date="2009-02" db="EMBL/GenBank/DDBJ databases">
        <title>Draft genome sequence of Holdemania filiformis DSM 12042.</title>
        <authorList>
            <person name="Sudarsanam P."/>
            <person name="Ley R."/>
            <person name="Guruge J."/>
            <person name="Turnbaugh P.J."/>
            <person name="Mahowald M."/>
            <person name="Liep D."/>
            <person name="Gordon J."/>
        </authorList>
    </citation>
    <scope>NUCLEOTIDE SEQUENCE [LARGE SCALE GENOMIC DNA]</scope>
    <source>
        <strain evidence="1 2">DSM 12042</strain>
    </source>
</reference>
<comment type="caution">
    <text evidence="1">The sequence shown here is derived from an EMBL/GenBank/DDBJ whole genome shotgun (WGS) entry which is preliminary data.</text>
</comment>
<dbReference type="Proteomes" id="UP000005950">
    <property type="component" value="Unassembled WGS sequence"/>
</dbReference>
<name>B9Y3D9_9FIRM</name>
<evidence type="ECO:0000313" key="1">
    <source>
        <dbReference type="EMBL" id="EEF69503.1"/>
    </source>
</evidence>
<accession>B9Y3D9</accession>
<protein>
    <submittedName>
        <fullName evidence="1">Uncharacterized protein</fullName>
    </submittedName>
</protein>